<comment type="subcellular location">
    <subcellularLocation>
        <location evidence="1 9">Cell inner membrane</location>
        <topology evidence="1 9">Multi-pass membrane protein</topology>
    </subcellularLocation>
</comment>
<evidence type="ECO:0000256" key="4">
    <source>
        <dbReference type="ARBA" id="ARBA00022475"/>
    </source>
</evidence>
<evidence type="ECO:0000256" key="5">
    <source>
        <dbReference type="ARBA" id="ARBA00022519"/>
    </source>
</evidence>
<gene>
    <name evidence="11" type="ORF">PSQ40_08340</name>
</gene>
<evidence type="ECO:0000256" key="9">
    <source>
        <dbReference type="RuleBase" id="RU364070"/>
    </source>
</evidence>
<dbReference type="SUPFAM" id="SSF82714">
    <property type="entry name" value="Multidrug efflux transporter AcrB TolC docking domain, DN and DC subdomains"/>
    <property type="match status" value="2"/>
</dbReference>
<proteinExistence type="inferred from homology"/>
<dbReference type="RefSeq" id="WP_273950525.1">
    <property type="nucleotide sequence ID" value="NZ_JAQSIP010000003.1"/>
</dbReference>
<dbReference type="InterPro" id="IPR027463">
    <property type="entry name" value="AcrB_DN_DC_subdom"/>
</dbReference>
<dbReference type="SUPFAM" id="SSF82866">
    <property type="entry name" value="Multidrug efflux transporter AcrB transmembrane domain"/>
    <property type="match status" value="2"/>
</dbReference>
<dbReference type="PANTHER" id="PTHR32063:SF11">
    <property type="entry name" value="CATION OR DRUG EFFLUX SYSTEM PROTEIN"/>
    <property type="match status" value="1"/>
</dbReference>
<protein>
    <recommendedName>
        <fullName evidence="9">Efflux pump membrane transporter</fullName>
    </recommendedName>
</protein>
<evidence type="ECO:0000256" key="6">
    <source>
        <dbReference type="ARBA" id="ARBA00022692"/>
    </source>
</evidence>
<feature type="transmembrane region" description="Helical" evidence="9">
    <location>
        <begin position="905"/>
        <end position="927"/>
    </location>
</feature>
<feature type="transmembrane region" description="Helical" evidence="9">
    <location>
        <begin position="551"/>
        <end position="571"/>
    </location>
</feature>
<evidence type="ECO:0000313" key="11">
    <source>
        <dbReference type="EMBL" id="MDD0838578.1"/>
    </source>
</evidence>
<keyword evidence="4" id="KW-1003">Cell membrane</keyword>
<dbReference type="SUPFAM" id="SSF82693">
    <property type="entry name" value="Multidrug efflux transporter AcrB pore domain, PN1, PN2, PC1 and PC2 subdomains"/>
    <property type="match status" value="4"/>
</dbReference>
<keyword evidence="7 9" id="KW-1133">Transmembrane helix</keyword>
<dbReference type="Pfam" id="PF00873">
    <property type="entry name" value="ACR_tran"/>
    <property type="match status" value="1"/>
</dbReference>
<dbReference type="InterPro" id="IPR000731">
    <property type="entry name" value="SSD"/>
</dbReference>
<keyword evidence="5 9" id="KW-0997">Cell inner membrane</keyword>
<evidence type="ECO:0000256" key="7">
    <source>
        <dbReference type="ARBA" id="ARBA00022989"/>
    </source>
</evidence>
<feature type="transmembrane region" description="Helical" evidence="9">
    <location>
        <begin position="977"/>
        <end position="998"/>
    </location>
</feature>
<dbReference type="EMBL" id="JAQSIP010000003">
    <property type="protein sequence ID" value="MDD0838578.1"/>
    <property type="molecule type" value="Genomic_DNA"/>
</dbReference>
<keyword evidence="12" id="KW-1185">Reference proteome</keyword>
<dbReference type="Proteomes" id="UP001528673">
    <property type="component" value="Unassembled WGS sequence"/>
</dbReference>
<dbReference type="Gene3D" id="1.20.1640.10">
    <property type="entry name" value="Multidrug efflux transporter AcrB transmembrane domain"/>
    <property type="match status" value="2"/>
</dbReference>
<keyword evidence="3 9" id="KW-0813">Transport</keyword>
<dbReference type="InterPro" id="IPR004764">
    <property type="entry name" value="MdtF-like"/>
</dbReference>
<feature type="transmembrane region" description="Helical" evidence="9">
    <location>
        <begin position="933"/>
        <end position="956"/>
    </location>
</feature>
<feature type="transmembrane region" description="Helical" evidence="9">
    <location>
        <begin position="1010"/>
        <end position="1036"/>
    </location>
</feature>
<evidence type="ECO:0000259" key="10">
    <source>
        <dbReference type="PROSITE" id="PS50156"/>
    </source>
</evidence>
<name>A0ABT5MWX5_9BURK</name>
<reference evidence="11 12" key="1">
    <citation type="submission" date="2023-02" db="EMBL/GenBank/DDBJ databases">
        <title>Bacterial whole genomic sequence of Curvibacter sp. HBC61.</title>
        <authorList>
            <person name="Le V."/>
            <person name="Ko S.-R."/>
            <person name="Ahn C.-Y."/>
            <person name="Oh H.-M."/>
        </authorList>
    </citation>
    <scope>NUCLEOTIDE SEQUENCE [LARGE SCALE GENOMIC DNA]</scope>
    <source>
        <strain evidence="11 12">HBC61</strain>
    </source>
</reference>
<feature type="transmembrane region" description="Helical" evidence="9">
    <location>
        <begin position="440"/>
        <end position="460"/>
    </location>
</feature>
<evidence type="ECO:0000313" key="12">
    <source>
        <dbReference type="Proteomes" id="UP001528673"/>
    </source>
</evidence>
<keyword evidence="6 9" id="KW-0812">Transmembrane</keyword>
<feature type="transmembrane region" description="Helical" evidence="9">
    <location>
        <begin position="369"/>
        <end position="389"/>
    </location>
</feature>
<dbReference type="NCBIfam" id="TIGR00915">
    <property type="entry name" value="2A0602"/>
    <property type="match status" value="1"/>
</dbReference>
<evidence type="ECO:0000256" key="8">
    <source>
        <dbReference type="ARBA" id="ARBA00023136"/>
    </source>
</evidence>
<feature type="transmembrane region" description="Helical" evidence="9">
    <location>
        <begin position="880"/>
        <end position="898"/>
    </location>
</feature>
<feature type="transmembrane region" description="Helical" evidence="9">
    <location>
        <begin position="12"/>
        <end position="32"/>
    </location>
</feature>
<organism evidence="11 12">
    <name type="scientific">Curvibacter cyanobacteriorum</name>
    <dbReference type="NCBI Taxonomy" id="3026422"/>
    <lineage>
        <taxon>Bacteria</taxon>
        <taxon>Pseudomonadati</taxon>
        <taxon>Pseudomonadota</taxon>
        <taxon>Betaproteobacteria</taxon>
        <taxon>Burkholderiales</taxon>
        <taxon>Comamonadaceae</taxon>
        <taxon>Curvibacter</taxon>
    </lineage>
</organism>
<dbReference type="PROSITE" id="PS50156">
    <property type="entry name" value="SSD"/>
    <property type="match status" value="1"/>
</dbReference>
<dbReference type="NCBIfam" id="NF000282">
    <property type="entry name" value="RND_permease_1"/>
    <property type="match status" value="1"/>
</dbReference>
<feature type="transmembrane region" description="Helical" evidence="9">
    <location>
        <begin position="472"/>
        <end position="499"/>
    </location>
</feature>
<accession>A0ABT5MWX5</accession>
<feature type="transmembrane region" description="Helical" evidence="9">
    <location>
        <begin position="395"/>
        <end position="419"/>
    </location>
</feature>
<dbReference type="Gene3D" id="3.30.70.1430">
    <property type="entry name" value="Multidrug efflux transporter AcrB pore domain"/>
    <property type="match status" value="2"/>
</dbReference>
<sequence>MNLSKFFIDRPIFAGVLSVLMLIAGLLALRVLPVSEYPEVVPPQVVVRANYPGANPKVIAETVATPLEEAINGVEGMLYMGSQATTDGLLTLTVTFRLGTDPDKAQQLVQNRVAQAEARLPEEVRRLGLATVKSSPDLTLVVHLLSPNGRYDMTYLRNYAVLNVKDRLARVKGVGEVQLFGSGDYSMRVWLDPQKVAQRGLSASDVVRAIREQNVQAAAGVVGASPGLPGADLQLSINAQGRLQNEEEFGDIIVKTGADGAVTRLRDVARLELGAASYALRSLLDNQDAVAVPIFAAPGSNAIQISDDVHAAMAELKKNMPDGVDYQIVYDPTQFVRASIDSVVHTLLEAVALVVLVVILFLQTWRASIIPLLAVPVSVVGTFAVMQLSGFSINALSLFGLVLAIGIVVDDAIVVVENVERNIEAGLSPREATYRAMREVSGPIIAIALVLCAVFVPLAFISGLTGQFYRQFALTIAISTIISAINSLTLSPALAALLLKGHDAPKDALTRAMDRVLGGFFRGFNRLFSRGASAYSGGVTRVIARKGAMMGLYLVLGLLTLGLFKTVPGGFVPAQDKQYLIGFAQLPDGATLDRTEQVIRRMSEIALAQPGVEHAVAFPGLSINGFTNSSNSGIVFATLKPFEQRRDPSLSAGAIAGQLNQKYAGLQDAFIAMFPPPPVAGLGTTGGFKLQIEDRGSQGYAALDGAVKAFMTKAYQTPELAGLFTSFQVNVPQLYADIDRTRARQLGVPVTEVFDTLQIYLGSLYANDFNRFGRTYSVRVQADAAYRARAEDVGLLKVRATTGEMVPLSAVLKMAPSFGPERAMRYNGYLSADVNGGPAPGYSSGQAQAAVARIAAETLPAGFSYEWTELTYQEILAGNSAVWVFPLAILLVFLVLAAQYESLTLPLAIILIVPLGLLAAMTGVWLSGGDNNVFTQIGLMVLVGLSAKNAILIVEFARELEFVGRSPLQAAIEASRLRLRPILMTSLAFVMGVLPLVLSTGAGAEMRRAMGVAVFAGMIGVTAFGLFMTPVFYVLLRRLAGNRPLVQHGDLVAPIAPGGTAHPPHPTVAALLPAAAGAAVLASVPATPD</sequence>
<evidence type="ECO:0000256" key="2">
    <source>
        <dbReference type="ARBA" id="ARBA00010942"/>
    </source>
</evidence>
<dbReference type="PRINTS" id="PR00702">
    <property type="entry name" value="ACRIFLAVINRP"/>
</dbReference>
<evidence type="ECO:0000256" key="1">
    <source>
        <dbReference type="ARBA" id="ARBA00004429"/>
    </source>
</evidence>
<dbReference type="InterPro" id="IPR001036">
    <property type="entry name" value="Acrflvin-R"/>
</dbReference>
<comment type="similarity">
    <text evidence="2 9">Belongs to the resistance-nodulation-cell division (RND) (TC 2.A.6) family.</text>
</comment>
<comment type="caution">
    <text evidence="11">The sequence shown here is derived from an EMBL/GenBank/DDBJ whole genome shotgun (WGS) entry which is preliminary data.</text>
</comment>
<dbReference type="PANTHER" id="PTHR32063">
    <property type="match status" value="1"/>
</dbReference>
<feature type="domain" description="SSD" evidence="10">
    <location>
        <begin position="368"/>
        <end position="497"/>
    </location>
</feature>
<dbReference type="Gene3D" id="3.30.70.1320">
    <property type="entry name" value="Multidrug efflux transporter AcrB pore domain like"/>
    <property type="match status" value="1"/>
</dbReference>
<evidence type="ECO:0000256" key="3">
    <source>
        <dbReference type="ARBA" id="ARBA00022448"/>
    </source>
</evidence>
<feature type="transmembrane region" description="Helical" evidence="9">
    <location>
        <begin position="343"/>
        <end position="362"/>
    </location>
</feature>
<keyword evidence="8 9" id="KW-0472">Membrane</keyword>
<dbReference type="Gene3D" id="3.30.70.1440">
    <property type="entry name" value="Multidrug efflux transporter AcrB pore domain"/>
    <property type="match status" value="1"/>
</dbReference>
<dbReference type="Gene3D" id="3.30.2090.10">
    <property type="entry name" value="Multidrug efflux transporter AcrB TolC docking domain, DN and DC subdomains"/>
    <property type="match status" value="2"/>
</dbReference>